<dbReference type="OrthoDB" id="7914375at2"/>
<dbReference type="RefSeq" id="WP_055729864.1">
    <property type="nucleotide sequence ID" value="NZ_FUYX01000004.1"/>
</dbReference>
<sequence length="172" mass="18358">MSLNQIERAQGLRVRSTQDLAGGLFMIVLAFGAFVFTWDLPAGSLRQLGPGMLPKAFAVICAALGALLVLTSLRYHGEKLQGWSWKGIFFALGGACLFALTIRGFEFGPIRVPALGLLVAGPLLIAFSGLAADDRRIKELLIFAVAMSAGCILLFKYALGLPIPLAPWLLGI</sequence>
<feature type="transmembrane region" description="Helical" evidence="1">
    <location>
        <begin position="83"/>
        <end position="102"/>
    </location>
</feature>
<feature type="domain" description="DUF1468" evidence="2">
    <location>
        <begin position="22"/>
        <end position="164"/>
    </location>
</feature>
<feature type="transmembrane region" description="Helical" evidence="1">
    <location>
        <begin position="20"/>
        <end position="40"/>
    </location>
</feature>
<dbReference type="InterPro" id="IPR009936">
    <property type="entry name" value="DUF1468"/>
</dbReference>
<evidence type="ECO:0000313" key="5">
    <source>
        <dbReference type="Proteomes" id="UP000051562"/>
    </source>
</evidence>
<evidence type="ECO:0000313" key="3">
    <source>
        <dbReference type="EMBL" id="KQK28816.1"/>
    </source>
</evidence>
<dbReference type="Proteomes" id="UP000051562">
    <property type="component" value="Unassembled WGS sequence"/>
</dbReference>
<feature type="transmembrane region" description="Helical" evidence="1">
    <location>
        <begin position="140"/>
        <end position="159"/>
    </location>
</feature>
<dbReference type="EMBL" id="LMAR01000057">
    <property type="protein sequence ID" value="KQK28816.1"/>
    <property type="molecule type" value="Genomic_DNA"/>
</dbReference>
<dbReference type="STRING" id="53254.SAMN05660750_01671"/>
<dbReference type="AlphaFoldDB" id="A0A0Q3I1M3"/>
<keyword evidence="1" id="KW-1133">Transmembrane helix</keyword>
<accession>A0A0Q3I1M3</accession>
<protein>
    <submittedName>
        <fullName evidence="4">Tripartite tricarboxylate transporter TctB family protein</fullName>
    </submittedName>
</protein>
<name>A0A0Q3I1M3_9HYPH</name>
<reference evidence="3 5" key="1">
    <citation type="submission" date="2015-10" db="EMBL/GenBank/DDBJ databases">
        <title>Draft genome of Bosea thiooxidans.</title>
        <authorList>
            <person name="Wang X."/>
        </authorList>
    </citation>
    <scope>NUCLEOTIDE SEQUENCE [LARGE SCALE GENOMIC DNA]</scope>
    <source>
        <strain evidence="3 5">CGMCC 9174</strain>
    </source>
</reference>
<feature type="transmembrane region" description="Helical" evidence="1">
    <location>
        <begin position="52"/>
        <end position="71"/>
    </location>
</feature>
<evidence type="ECO:0000256" key="1">
    <source>
        <dbReference type="SAM" id="Phobius"/>
    </source>
</evidence>
<organism evidence="3 5">
    <name type="scientific">Bosea thiooxidans</name>
    <dbReference type="NCBI Taxonomy" id="53254"/>
    <lineage>
        <taxon>Bacteria</taxon>
        <taxon>Pseudomonadati</taxon>
        <taxon>Pseudomonadota</taxon>
        <taxon>Alphaproteobacteria</taxon>
        <taxon>Hyphomicrobiales</taxon>
        <taxon>Boseaceae</taxon>
        <taxon>Bosea</taxon>
    </lineage>
</organism>
<feature type="transmembrane region" description="Helical" evidence="1">
    <location>
        <begin position="114"/>
        <end position="133"/>
    </location>
</feature>
<evidence type="ECO:0000313" key="6">
    <source>
        <dbReference type="Proteomes" id="UP000190130"/>
    </source>
</evidence>
<evidence type="ECO:0000313" key="4">
    <source>
        <dbReference type="EMBL" id="SKB65719.1"/>
    </source>
</evidence>
<dbReference type="Proteomes" id="UP000190130">
    <property type="component" value="Unassembled WGS sequence"/>
</dbReference>
<reference evidence="4 6" key="2">
    <citation type="submission" date="2017-02" db="EMBL/GenBank/DDBJ databases">
        <authorList>
            <person name="Peterson S.W."/>
        </authorList>
    </citation>
    <scope>NUCLEOTIDE SEQUENCE [LARGE SCALE GENOMIC DNA]</scope>
    <source>
        <strain evidence="4 6">DSM 9653</strain>
    </source>
</reference>
<keyword evidence="1" id="KW-0472">Membrane</keyword>
<evidence type="ECO:0000259" key="2">
    <source>
        <dbReference type="Pfam" id="PF07331"/>
    </source>
</evidence>
<proteinExistence type="predicted"/>
<keyword evidence="1" id="KW-0812">Transmembrane</keyword>
<keyword evidence="5" id="KW-1185">Reference proteome</keyword>
<dbReference type="EMBL" id="FUYX01000004">
    <property type="protein sequence ID" value="SKB65719.1"/>
    <property type="molecule type" value="Genomic_DNA"/>
</dbReference>
<dbReference type="Pfam" id="PF07331">
    <property type="entry name" value="TctB"/>
    <property type="match status" value="1"/>
</dbReference>
<gene>
    <name evidence="3" type="ORF">ARD30_20250</name>
    <name evidence="4" type="ORF">SAMN05660750_01671</name>
</gene>